<feature type="binding site" evidence="5">
    <location>
        <position position="175"/>
    </location>
    <ligand>
        <name>a divalent metal cation</name>
        <dbReference type="ChEBI" id="CHEBI:60240"/>
        <label>2</label>
    </ligand>
</feature>
<dbReference type="CDD" id="cd01310">
    <property type="entry name" value="TatD_DNAse"/>
    <property type="match status" value="1"/>
</dbReference>
<dbReference type="EMBL" id="MBFR01000072">
    <property type="protein sequence ID" value="PVU94849.1"/>
    <property type="molecule type" value="Genomic_DNA"/>
</dbReference>
<feature type="binding site" evidence="5">
    <location>
        <position position="223"/>
    </location>
    <ligand>
        <name>a divalent metal cation</name>
        <dbReference type="ChEBI" id="CHEBI:60240"/>
        <label>1</label>
    </ligand>
</feature>
<evidence type="ECO:0000256" key="1">
    <source>
        <dbReference type="ARBA" id="ARBA00009275"/>
    </source>
</evidence>
<dbReference type="Proteomes" id="UP000245383">
    <property type="component" value="Unassembled WGS sequence"/>
</dbReference>
<dbReference type="PROSITE" id="PS01091">
    <property type="entry name" value="TATD_3"/>
    <property type="match status" value="1"/>
</dbReference>
<evidence type="ECO:0000256" key="3">
    <source>
        <dbReference type="ARBA" id="ARBA00022723"/>
    </source>
</evidence>
<comment type="caution">
    <text evidence="6">The sequence shown here is derived from an EMBL/GenBank/DDBJ whole genome shotgun (WGS) entry which is preliminary data.</text>
</comment>
<organism evidence="6 7">
    <name type="scientific">Smittium simulii</name>
    <dbReference type="NCBI Taxonomy" id="133385"/>
    <lineage>
        <taxon>Eukaryota</taxon>
        <taxon>Fungi</taxon>
        <taxon>Fungi incertae sedis</taxon>
        <taxon>Zoopagomycota</taxon>
        <taxon>Kickxellomycotina</taxon>
        <taxon>Harpellomycetes</taxon>
        <taxon>Harpellales</taxon>
        <taxon>Legeriomycetaceae</taxon>
        <taxon>Smittium</taxon>
    </lineage>
</organism>
<dbReference type="Gene3D" id="3.20.20.140">
    <property type="entry name" value="Metal-dependent hydrolases"/>
    <property type="match status" value="1"/>
</dbReference>
<keyword evidence="4" id="KW-0378">Hydrolase</keyword>
<dbReference type="InterPro" id="IPR050891">
    <property type="entry name" value="TatD-type_Hydrolase"/>
</dbReference>
<dbReference type="AlphaFoldDB" id="A0A2T9YR96"/>
<evidence type="ECO:0000256" key="2">
    <source>
        <dbReference type="ARBA" id="ARBA00022722"/>
    </source>
</evidence>
<name>A0A2T9YR96_9FUNG</name>
<dbReference type="PANTHER" id="PTHR10060">
    <property type="entry name" value="TATD FAMILY DEOXYRIBONUCLEASE"/>
    <property type="match status" value="1"/>
</dbReference>
<protein>
    <submittedName>
        <fullName evidence="6">Uncharacterized protein</fullName>
    </submittedName>
</protein>
<dbReference type="InterPro" id="IPR001130">
    <property type="entry name" value="TatD-like"/>
</dbReference>
<dbReference type="PIRSF" id="PIRSF005902">
    <property type="entry name" value="DNase_TatD"/>
    <property type="match status" value="1"/>
</dbReference>
<keyword evidence="2" id="KW-0540">Nuclease</keyword>
<reference evidence="6 7" key="1">
    <citation type="journal article" date="2018" name="MBio">
        <title>Comparative Genomics Reveals the Core Gene Toolbox for the Fungus-Insect Symbiosis.</title>
        <authorList>
            <person name="Wang Y."/>
            <person name="Stata M."/>
            <person name="Wang W."/>
            <person name="Stajich J.E."/>
            <person name="White M.M."/>
            <person name="Moncalvo J.M."/>
        </authorList>
    </citation>
    <scope>NUCLEOTIDE SEQUENCE [LARGE SCALE GENOMIC DNA]</scope>
    <source>
        <strain evidence="6 7">SWE-8-4</strain>
    </source>
</reference>
<feature type="binding site" evidence="5">
    <location>
        <position position="150"/>
    </location>
    <ligand>
        <name>a divalent metal cation</name>
        <dbReference type="ChEBI" id="CHEBI:60240"/>
        <label>2</label>
    </ligand>
</feature>
<dbReference type="InterPro" id="IPR018228">
    <property type="entry name" value="DNase_TatD-rel_CS"/>
</dbReference>
<accession>A0A2T9YR96</accession>
<dbReference type="Pfam" id="PF01026">
    <property type="entry name" value="TatD_DNase"/>
    <property type="match status" value="1"/>
</dbReference>
<dbReference type="GO" id="GO:0008296">
    <property type="term" value="F:3'-5'-DNA exonuclease activity"/>
    <property type="evidence" value="ECO:0007669"/>
    <property type="project" value="TreeGrafter"/>
</dbReference>
<evidence type="ECO:0000256" key="4">
    <source>
        <dbReference type="ARBA" id="ARBA00022801"/>
    </source>
</evidence>
<sequence length="327" mass="36893">MPSFIDIGANLCDPVYNGIYRGSQAHPDDFDQVLERAKSIGMNKIIITGGSLEESAKAIDISNRNPMLFATVGCHPTRSSEVYSQKHLTPESYYNKLLETIELGGSKVVAVGECGLDYDRTEFADIETQKKCFEAQFKIAQKSGLPLFLHNRNTGGDFVEMIKKNRTMFSTGVVHSFTSNLEEMQQCLDLDLYIGINGCSLKTEENLLVAKAIPEDRIMIETDCPYCDIKRTHASYSYLHNINKDEVLSGNKKTNEISSSQEEWWLKPVQKAKNKWEINSMVKGRNEPCTIPQVLRVLAKIKNIDEESLAKIIYENTLKVFFPSEAK</sequence>
<feature type="binding site" evidence="5">
    <location>
        <position position="113"/>
    </location>
    <ligand>
        <name>a divalent metal cation</name>
        <dbReference type="ChEBI" id="CHEBI:60240"/>
        <label>1</label>
    </ligand>
</feature>
<dbReference type="GO" id="GO:0005829">
    <property type="term" value="C:cytosol"/>
    <property type="evidence" value="ECO:0007669"/>
    <property type="project" value="TreeGrafter"/>
</dbReference>
<keyword evidence="3 5" id="KW-0479">Metal-binding</keyword>
<keyword evidence="7" id="KW-1185">Reference proteome</keyword>
<gene>
    <name evidence="6" type="ORF">BB561_002216</name>
</gene>
<dbReference type="InterPro" id="IPR032466">
    <property type="entry name" value="Metal_Hydrolase"/>
</dbReference>
<evidence type="ECO:0000313" key="6">
    <source>
        <dbReference type="EMBL" id="PVU94849.1"/>
    </source>
</evidence>
<evidence type="ECO:0000256" key="5">
    <source>
        <dbReference type="PIRSR" id="PIRSR005902-1"/>
    </source>
</evidence>
<proteinExistence type="inferred from homology"/>
<dbReference type="GO" id="GO:0046872">
    <property type="term" value="F:metal ion binding"/>
    <property type="evidence" value="ECO:0007669"/>
    <property type="project" value="UniProtKB-KW"/>
</dbReference>
<comment type="similarity">
    <text evidence="1">Belongs to the metallo-dependent hydrolases superfamily. TatD-type hydrolase family.</text>
</comment>
<dbReference type="SUPFAM" id="SSF51556">
    <property type="entry name" value="Metallo-dependent hydrolases"/>
    <property type="match status" value="1"/>
</dbReference>
<evidence type="ECO:0000313" key="7">
    <source>
        <dbReference type="Proteomes" id="UP000245383"/>
    </source>
</evidence>
<dbReference type="OrthoDB" id="6079689at2759"/>
<dbReference type="PANTHER" id="PTHR10060:SF15">
    <property type="entry name" value="DEOXYRIBONUCLEASE TATDN1"/>
    <property type="match status" value="1"/>
</dbReference>
<dbReference type="STRING" id="133385.A0A2T9YR96"/>